<accession>A0A0G4PWK1</accession>
<evidence type="ECO:0000313" key="3">
    <source>
        <dbReference type="Proteomes" id="UP000053732"/>
    </source>
</evidence>
<dbReference type="EMBL" id="HG793187">
    <property type="protein sequence ID" value="CRL30565.1"/>
    <property type="molecule type" value="Genomic_DNA"/>
</dbReference>
<organism evidence="2 3">
    <name type="scientific">Penicillium camemberti (strain FM 013)</name>
    <dbReference type="NCBI Taxonomy" id="1429867"/>
    <lineage>
        <taxon>Eukaryota</taxon>
        <taxon>Fungi</taxon>
        <taxon>Dikarya</taxon>
        <taxon>Ascomycota</taxon>
        <taxon>Pezizomycotina</taxon>
        <taxon>Eurotiomycetes</taxon>
        <taxon>Eurotiomycetidae</taxon>
        <taxon>Eurotiales</taxon>
        <taxon>Aspergillaceae</taxon>
        <taxon>Penicillium</taxon>
    </lineage>
</organism>
<dbReference type="Proteomes" id="UP000053732">
    <property type="component" value="Unassembled WGS sequence"/>
</dbReference>
<feature type="region of interest" description="Disordered" evidence="1">
    <location>
        <begin position="92"/>
        <end position="111"/>
    </location>
</feature>
<gene>
    <name evidence="2" type="ORF">PCAMFM013_S054g000022</name>
</gene>
<reference evidence="2 3" key="1">
    <citation type="journal article" date="2014" name="Nat. Commun.">
        <title>Multiple recent horizontal transfers of a large genomic region in cheese making fungi.</title>
        <authorList>
            <person name="Cheeseman K."/>
            <person name="Ropars J."/>
            <person name="Renault P."/>
            <person name="Dupont J."/>
            <person name="Gouzy J."/>
            <person name="Branca A."/>
            <person name="Abraham A.L."/>
            <person name="Ceppi M."/>
            <person name="Conseiller E."/>
            <person name="Debuchy R."/>
            <person name="Malagnac F."/>
            <person name="Goarin A."/>
            <person name="Silar P."/>
            <person name="Lacoste S."/>
            <person name="Sallet E."/>
            <person name="Bensimon A."/>
            <person name="Giraud T."/>
            <person name="Brygoo Y."/>
        </authorList>
    </citation>
    <scope>NUCLEOTIDE SEQUENCE [LARGE SCALE GENOMIC DNA]</scope>
    <source>
        <strain evidence="3">FM 013</strain>
    </source>
</reference>
<keyword evidence="3" id="KW-1185">Reference proteome</keyword>
<name>A0A0G4PWK1_PENC3</name>
<protein>
    <submittedName>
        <fullName evidence="2">Str. FM013</fullName>
    </submittedName>
</protein>
<dbReference type="AlphaFoldDB" id="A0A0G4PWK1"/>
<proteinExistence type="predicted"/>
<sequence>MKGAPSKASSSSLFRCREKVPGCLARMARAPISQKNRVVYKQYLFVRFVRNTQGTHIGTDYSHGIGYANATSQGGNAELQFGLIKPTEPIIPGRQVPRPHVSSPESLDFIA</sequence>
<evidence type="ECO:0000256" key="1">
    <source>
        <dbReference type="SAM" id="MobiDB-lite"/>
    </source>
</evidence>
<evidence type="ECO:0000313" key="2">
    <source>
        <dbReference type="EMBL" id="CRL30565.1"/>
    </source>
</evidence>